<dbReference type="AlphaFoldDB" id="A0AAD5YHG6"/>
<keyword evidence="2" id="KW-0813">Transport</keyword>
<keyword evidence="10" id="KW-1185">Reference proteome</keyword>
<dbReference type="GO" id="GO:0016020">
    <property type="term" value="C:membrane"/>
    <property type="evidence" value="ECO:0007669"/>
    <property type="project" value="UniProtKB-SubCell"/>
</dbReference>
<evidence type="ECO:0000256" key="4">
    <source>
        <dbReference type="ARBA" id="ARBA00022989"/>
    </source>
</evidence>
<dbReference type="EMBL" id="JANAWD010000028">
    <property type="protein sequence ID" value="KAJ3490440.1"/>
    <property type="molecule type" value="Genomic_DNA"/>
</dbReference>
<dbReference type="PANTHER" id="PTHR23504:SF15">
    <property type="entry name" value="MAJOR FACILITATOR SUPERFAMILY (MFS) PROFILE DOMAIN-CONTAINING PROTEIN"/>
    <property type="match status" value="1"/>
</dbReference>
<protein>
    <recommendedName>
        <fullName evidence="8">Major facilitator superfamily (MFS) profile domain-containing protein</fullName>
    </recommendedName>
</protein>
<dbReference type="InterPro" id="IPR020846">
    <property type="entry name" value="MFS_dom"/>
</dbReference>
<feature type="transmembrane region" description="Helical" evidence="7">
    <location>
        <begin position="225"/>
        <end position="247"/>
    </location>
</feature>
<comment type="subcellular location">
    <subcellularLocation>
        <location evidence="1">Membrane</location>
        <topology evidence="1">Multi-pass membrane protein</topology>
    </subcellularLocation>
</comment>
<feature type="transmembrane region" description="Helical" evidence="7">
    <location>
        <begin position="394"/>
        <end position="422"/>
    </location>
</feature>
<dbReference type="SUPFAM" id="SSF103473">
    <property type="entry name" value="MFS general substrate transporter"/>
    <property type="match status" value="1"/>
</dbReference>
<evidence type="ECO:0000256" key="2">
    <source>
        <dbReference type="ARBA" id="ARBA00022448"/>
    </source>
</evidence>
<reference evidence="9" key="1">
    <citation type="submission" date="2022-07" db="EMBL/GenBank/DDBJ databases">
        <title>Genome Sequence of Physisporinus lineatus.</title>
        <authorList>
            <person name="Buettner E."/>
        </authorList>
    </citation>
    <scope>NUCLEOTIDE SEQUENCE</scope>
    <source>
        <strain evidence="9">VT162</strain>
    </source>
</reference>
<evidence type="ECO:0000259" key="8">
    <source>
        <dbReference type="PROSITE" id="PS50850"/>
    </source>
</evidence>
<dbReference type="Proteomes" id="UP001212997">
    <property type="component" value="Unassembled WGS sequence"/>
</dbReference>
<dbReference type="InterPro" id="IPR011701">
    <property type="entry name" value="MFS"/>
</dbReference>
<feature type="transmembrane region" description="Helical" evidence="7">
    <location>
        <begin position="295"/>
        <end position="324"/>
    </location>
</feature>
<feature type="transmembrane region" description="Helical" evidence="7">
    <location>
        <begin position="367"/>
        <end position="388"/>
    </location>
</feature>
<feature type="transmembrane region" description="Helical" evidence="7">
    <location>
        <begin position="52"/>
        <end position="73"/>
    </location>
</feature>
<sequence length="499" mass="54096">MTVADEGAWVHRDTKGKNPQLDEATSLLSPSSLSEEEEGQKARRAVISRGQLVALLLVYFVEPVSCTFIYPFIAQLVSGLPAVNGDPRKIGYYSGLFDSLPLLTEALAILHWGWLGDKYGRKLVLLCGTSGLSIATICFGFSKTLTTLFLSRSLQGVLNANAGTIKTILGEVTKGDTVAMARVFSFLPIVWTSGATLGPLLGGFLEHPASKFPSFSTQFWKEYPYLLPCIGAASVGVLGFITTLLFVEDSRSPKYQVKPSNSYGSFESSPGSSRSTSPVFREADEYKPFQFTPTLVLTLINCALLVFLGTSFLALVSLFFAAPIDDGGLGFQPSRIGMVLGIMGVSYAAFQVTLFARIHKKYDPKELFTAAMMGFGPLYLCLPVMQWVARNYGIGWGVWALIFLLVILYTWSYTGVSCMFILITRASPGPEHLSTTNGLGQIMIASMGAIGPPLTTALFALTREHNLVGGTFVYAVMISISILAVALSVFLDIEETEEK</sequence>
<evidence type="ECO:0000313" key="10">
    <source>
        <dbReference type="Proteomes" id="UP001212997"/>
    </source>
</evidence>
<dbReference type="Gene3D" id="1.20.1250.20">
    <property type="entry name" value="MFS general substrate transporter like domains"/>
    <property type="match status" value="1"/>
</dbReference>
<evidence type="ECO:0000256" key="5">
    <source>
        <dbReference type="ARBA" id="ARBA00023136"/>
    </source>
</evidence>
<dbReference type="PROSITE" id="PS50850">
    <property type="entry name" value="MFS"/>
    <property type="match status" value="1"/>
</dbReference>
<comment type="caution">
    <text evidence="9">The sequence shown here is derived from an EMBL/GenBank/DDBJ whole genome shotgun (WGS) entry which is preliminary data.</text>
</comment>
<dbReference type="GO" id="GO:0022857">
    <property type="term" value="F:transmembrane transporter activity"/>
    <property type="evidence" value="ECO:0007669"/>
    <property type="project" value="InterPro"/>
</dbReference>
<keyword evidence="5 7" id="KW-0472">Membrane</keyword>
<evidence type="ECO:0000256" key="3">
    <source>
        <dbReference type="ARBA" id="ARBA00022692"/>
    </source>
</evidence>
<accession>A0AAD5YHG6</accession>
<feature type="region of interest" description="Disordered" evidence="6">
    <location>
        <begin position="1"/>
        <end position="21"/>
    </location>
</feature>
<evidence type="ECO:0000256" key="1">
    <source>
        <dbReference type="ARBA" id="ARBA00004141"/>
    </source>
</evidence>
<name>A0AAD5YHG6_9APHY</name>
<feature type="domain" description="Major facilitator superfamily (MFS) profile" evidence="8">
    <location>
        <begin position="51"/>
        <end position="496"/>
    </location>
</feature>
<gene>
    <name evidence="9" type="ORF">NLI96_g1429</name>
</gene>
<feature type="compositionally biased region" description="Low complexity" evidence="6">
    <location>
        <begin position="260"/>
        <end position="277"/>
    </location>
</feature>
<feature type="transmembrane region" description="Helical" evidence="7">
    <location>
        <begin position="123"/>
        <end position="142"/>
    </location>
</feature>
<keyword evidence="4 7" id="KW-1133">Transmembrane helix</keyword>
<proteinExistence type="predicted"/>
<organism evidence="9 10">
    <name type="scientific">Meripilus lineatus</name>
    <dbReference type="NCBI Taxonomy" id="2056292"/>
    <lineage>
        <taxon>Eukaryota</taxon>
        <taxon>Fungi</taxon>
        <taxon>Dikarya</taxon>
        <taxon>Basidiomycota</taxon>
        <taxon>Agaricomycotina</taxon>
        <taxon>Agaricomycetes</taxon>
        <taxon>Polyporales</taxon>
        <taxon>Meripilaceae</taxon>
        <taxon>Meripilus</taxon>
    </lineage>
</organism>
<feature type="region of interest" description="Disordered" evidence="6">
    <location>
        <begin position="255"/>
        <end position="277"/>
    </location>
</feature>
<evidence type="ECO:0000256" key="6">
    <source>
        <dbReference type="SAM" id="MobiDB-lite"/>
    </source>
</evidence>
<dbReference type="PANTHER" id="PTHR23504">
    <property type="entry name" value="MAJOR FACILITATOR SUPERFAMILY DOMAIN-CONTAINING PROTEIN 10"/>
    <property type="match status" value="1"/>
</dbReference>
<dbReference type="Pfam" id="PF07690">
    <property type="entry name" value="MFS_1"/>
    <property type="match status" value="1"/>
</dbReference>
<evidence type="ECO:0000256" key="7">
    <source>
        <dbReference type="SAM" id="Phobius"/>
    </source>
</evidence>
<feature type="transmembrane region" description="Helical" evidence="7">
    <location>
        <begin position="183"/>
        <end position="205"/>
    </location>
</feature>
<feature type="transmembrane region" description="Helical" evidence="7">
    <location>
        <begin position="442"/>
        <end position="461"/>
    </location>
</feature>
<feature type="transmembrane region" description="Helical" evidence="7">
    <location>
        <begin position="467"/>
        <end position="491"/>
    </location>
</feature>
<dbReference type="InterPro" id="IPR036259">
    <property type="entry name" value="MFS_trans_sf"/>
</dbReference>
<feature type="transmembrane region" description="Helical" evidence="7">
    <location>
        <begin position="336"/>
        <end position="355"/>
    </location>
</feature>
<keyword evidence="3 7" id="KW-0812">Transmembrane</keyword>
<evidence type="ECO:0000313" key="9">
    <source>
        <dbReference type="EMBL" id="KAJ3490440.1"/>
    </source>
</evidence>